<dbReference type="Gene3D" id="3.30.930.30">
    <property type="match status" value="1"/>
</dbReference>
<protein>
    <submittedName>
        <fullName evidence="5">Mobilization protein</fullName>
    </submittedName>
</protein>
<organism evidence="5">
    <name type="scientific">uncultured bacterium contig00005</name>
    <dbReference type="NCBI Taxonomy" id="1181497"/>
    <lineage>
        <taxon>Bacteria</taxon>
        <taxon>environmental samples</taxon>
    </lineage>
</organism>
<dbReference type="Pfam" id="PF03389">
    <property type="entry name" value="MobA_MobL"/>
    <property type="match status" value="1"/>
</dbReference>
<evidence type="ECO:0000256" key="3">
    <source>
        <dbReference type="SAM" id="MobiDB-lite"/>
    </source>
</evidence>
<feature type="domain" description="MobA/MobL protein" evidence="4">
    <location>
        <begin position="17"/>
        <end position="242"/>
    </location>
</feature>
<evidence type="ECO:0000256" key="1">
    <source>
        <dbReference type="ARBA" id="ARBA00010873"/>
    </source>
</evidence>
<dbReference type="NCBIfam" id="NF041496">
    <property type="entry name" value="MobQ"/>
    <property type="match status" value="1"/>
</dbReference>
<comment type="similarity">
    <text evidence="1">Belongs to the MobA/MobL family.</text>
</comment>
<evidence type="ECO:0000256" key="2">
    <source>
        <dbReference type="ARBA" id="ARBA00022971"/>
    </source>
</evidence>
<proteinExistence type="inferred from homology"/>
<name>A0A806JZ99_9BACT</name>
<dbReference type="InterPro" id="IPR005053">
    <property type="entry name" value="MobA_MobL"/>
</dbReference>
<keyword evidence="2" id="KW-0184">Conjugation</keyword>
<accession>A0A806JZ99</accession>
<reference evidence="5" key="1">
    <citation type="submission" date="2012-03" db="EMBL/GenBank/DDBJ databases">
        <title>Functional metagenomics reveals considerable lignocellulase gene clusters in the gut microbiome of a wood-feeding higher termite.</title>
        <authorList>
            <person name="Liu N."/>
        </authorList>
    </citation>
    <scope>NUCLEOTIDE SEQUENCE</scope>
</reference>
<evidence type="ECO:0000313" key="5">
    <source>
        <dbReference type="EMBL" id="AGS52512.1"/>
    </source>
</evidence>
<evidence type="ECO:0000259" key="4">
    <source>
        <dbReference type="Pfam" id="PF03389"/>
    </source>
</evidence>
<sequence>MAIFHSHVQIITRGKEKSAVAAAAYRAGEVIESDYDGTTHDYTRKRGIAHAETILPDHAPAGYSSRAVLWNAVEGIEKASNSQLAREIEIALPAELDIGQNIALARRYVREQFVSVGMCADLCVHDKGDGNPHAHIMLTMRPLNSDGTWGAKQKKEYALDGSGGKIYDPKKRQYKCRSIPSTDWNDRAKADEWRKAWEELANAELKRHGSDSRIDRRSYAEQGVWKIPTVHLGPAASQMERRGKRTELGDINRQVAVSNSQIRQLRARINKLSDWLKSEAANAGTTTLADVISDILNRQGQSGVARLKAAAKTLLFLQQNGITDIAGLERKVGSMHGGVYSIGEKLKPLERRLKTLDEHIAQSENYKRHRKVKAQYDGLLADCKAAEKEAGVFAKGKAQKLRNAANSFYETHRAELTLHDAAERYLRDVLQSRFDPSKMLPMTKWREEREAKTAERDALYAQYDALKAETQKVEQIKRGIDEILRGETAERTAATERERTAKKTQDPDL</sequence>
<feature type="region of interest" description="Disordered" evidence="3">
    <location>
        <begin position="484"/>
        <end position="509"/>
    </location>
</feature>
<dbReference type="EMBL" id="JQ844200">
    <property type="protein sequence ID" value="AGS52512.1"/>
    <property type="molecule type" value="Genomic_DNA"/>
</dbReference>
<dbReference type="AlphaFoldDB" id="A0A806JZ99"/>